<comment type="caution">
    <text evidence="2">The sequence shown here is derived from an EMBL/GenBank/DDBJ whole genome shotgun (WGS) entry which is preliminary data.</text>
</comment>
<feature type="region of interest" description="Disordered" evidence="1">
    <location>
        <begin position="183"/>
        <end position="204"/>
    </location>
</feature>
<keyword evidence="3" id="KW-1185">Reference proteome</keyword>
<sequence length="204" mass="24019">MGKILSVIQRKVNRFNVENRAHRIISKDKPTPAPKHPSAIQELEIIKSDYPHILEDQYRKDLKLDDRLKQVFVHSYDPVAVEEPTVNRSHSLPQVRKPPEETEFGYVEPAMIPQGRFTLKQAVKFIADHEANPNTWTAAAIAKEYNINQDNLEKILFYYRTFQVHIPEDMRKKIPEKVHIETKEEQKQEMLQSKEKEVQNQKQK</sequence>
<dbReference type="GO" id="GO:0005739">
    <property type="term" value="C:mitochondrion"/>
    <property type="evidence" value="ECO:0007669"/>
    <property type="project" value="TreeGrafter"/>
</dbReference>
<dbReference type="PANTHER" id="PTHR13338:SF4">
    <property type="entry name" value="NADH DEHYDROGENASE [UBIQUINONE] 1 ALPHA SUBCOMPLEX ASSEMBLY FACTOR 4"/>
    <property type="match status" value="1"/>
</dbReference>
<dbReference type="Proteomes" id="UP000235965">
    <property type="component" value="Unassembled WGS sequence"/>
</dbReference>
<name>A0A2J7PDJ6_9NEOP</name>
<dbReference type="InterPro" id="IPR009622">
    <property type="entry name" value="NDUFAF4"/>
</dbReference>
<evidence type="ECO:0000313" key="3">
    <source>
        <dbReference type="Proteomes" id="UP000235965"/>
    </source>
</evidence>
<evidence type="ECO:0000313" key="2">
    <source>
        <dbReference type="EMBL" id="PNF14397.1"/>
    </source>
</evidence>
<proteinExistence type="predicted"/>
<dbReference type="GO" id="GO:0032981">
    <property type="term" value="P:mitochondrial respiratory chain complex I assembly"/>
    <property type="evidence" value="ECO:0007669"/>
    <property type="project" value="InterPro"/>
</dbReference>
<dbReference type="EMBL" id="NEVH01026386">
    <property type="protein sequence ID" value="PNF14397.1"/>
    <property type="molecule type" value="Genomic_DNA"/>
</dbReference>
<dbReference type="STRING" id="105785.A0A2J7PDJ6"/>
<evidence type="ECO:0008006" key="4">
    <source>
        <dbReference type="Google" id="ProtNLM"/>
    </source>
</evidence>
<evidence type="ECO:0000256" key="1">
    <source>
        <dbReference type="SAM" id="MobiDB-lite"/>
    </source>
</evidence>
<gene>
    <name evidence="2" type="ORF">B7P43_G01709</name>
</gene>
<reference evidence="2 3" key="1">
    <citation type="submission" date="2017-12" db="EMBL/GenBank/DDBJ databases">
        <title>Hemimetabolous genomes reveal molecular basis of termite eusociality.</title>
        <authorList>
            <person name="Harrison M.C."/>
            <person name="Jongepier E."/>
            <person name="Robertson H.M."/>
            <person name="Arning N."/>
            <person name="Bitard-Feildel T."/>
            <person name="Chao H."/>
            <person name="Childers C.P."/>
            <person name="Dinh H."/>
            <person name="Doddapaneni H."/>
            <person name="Dugan S."/>
            <person name="Gowin J."/>
            <person name="Greiner C."/>
            <person name="Han Y."/>
            <person name="Hu H."/>
            <person name="Hughes D.S.T."/>
            <person name="Huylmans A.-K."/>
            <person name="Kemena C."/>
            <person name="Kremer L.P.M."/>
            <person name="Lee S.L."/>
            <person name="Lopez-Ezquerra A."/>
            <person name="Mallet L."/>
            <person name="Monroy-Kuhn J.M."/>
            <person name="Moser A."/>
            <person name="Murali S.C."/>
            <person name="Muzny D.M."/>
            <person name="Otani S."/>
            <person name="Piulachs M.-D."/>
            <person name="Poelchau M."/>
            <person name="Qu J."/>
            <person name="Schaub F."/>
            <person name="Wada-Katsumata A."/>
            <person name="Worley K.C."/>
            <person name="Xie Q."/>
            <person name="Ylla G."/>
            <person name="Poulsen M."/>
            <person name="Gibbs R.A."/>
            <person name="Schal C."/>
            <person name="Richards S."/>
            <person name="Belles X."/>
            <person name="Korb J."/>
            <person name="Bornberg-Bauer E."/>
        </authorList>
    </citation>
    <scope>NUCLEOTIDE SEQUENCE [LARGE SCALE GENOMIC DNA]</scope>
    <source>
        <tissue evidence="2">Whole body</tissue>
    </source>
</reference>
<dbReference type="OrthoDB" id="2434756at2759"/>
<dbReference type="AlphaFoldDB" id="A0A2J7PDJ6"/>
<dbReference type="PANTHER" id="PTHR13338">
    <property type="entry name" value="UPF0240 PROTEIN"/>
    <property type="match status" value="1"/>
</dbReference>
<protein>
    <recommendedName>
        <fullName evidence="4">NDUFAF4-like protein</fullName>
    </recommendedName>
</protein>
<dbReference type="FunCoup" id="A0A2J7PDJ6">
    <property type="interactions" value="481"/>
</dbReference>
<accession>A0A2J7PDJ6</accession>
<dbReference type="Pfam" id="PF06784">
    <property type="entry name" value="UPF0240"/>
    <property type="match status" value="1"/>
</dbReference>
<dbReference type="InParanoid" id="A0A2J7PDJ6"/>
<organism evidence="2 3">
    <name type="scientific">Cryptotermes secundus</name>
    <dbReference type="NCBI Taxonomy" id="105785"/>
    <lineage>
        <taxon>Eukaryota</taxon>
        <taxon>Metazoa</taxon>
        <taxon>Ecdysozoa</taxon>
        <taxon>Arthropoda</taxon>
        <taxon>Hexapoda</taxon>
        <taxon>Insecta</taxon>
        <taxon>Pterygota</taxon>
        <taxon>Neoptera</taxon>
        <taxon>Polyneoptera</taxon>
        <taxon>Dictyoptera</taxon>
        <taxon>Blattodea</taxon>
        <taxon>Blattoidea</taxon>
        <taxon>Termitoidae</taxon>
        <taxon>Kalotermitidae</taxon>
        <taxon>Cryptotermitinae</taxon>
        <taxon>Cryptotermes</taxon>
    </lineage>
</organism>